<organism evidence="2 3">
    <name type="scientific">Pleurotus eryngii</name>
    <name type="common">Boletus of the steppes</name>
    <dbReference type="NCBI Taxonomy" id="5323"/>
    <lineage>
        <taxon>Eukaryota</taxon>
        <taxon>Fungi</taxon>
        <taxon>Dikarya</taxon>
        <taxon>Basidiomycota</taxon>
        <taxon>Agaricomycotina</taxon>
        <taxon>Agaricomycetes</taxon>
        <taxon>Agaricomycetidae</taxon>
        <taxon>Agaricales</taxon>
        <taxon>Pleurotineae</taxon>
        <taxon>Pleurotaceae</taxon>
        <taxon>Pleurotus</taxon>
    </lineage>
</organism>
<feature type="coiled-coil region" evidence="1">
    <location>
        <begin position="131"/>
        <end position="158"/>
    </location>
</feature>
<evidence type="ECO:0000256" key="1">
    <source>
        <dbReference type="SAM" id="Coils"/>
    </source>
</evidence>
<protein>
    <submittedName>
        <fullName evidence="2">Uncharacterized protein</fullName>
    </submittedName>
</protein>
<dbReference type="AlphaFoldDB" id="A0A9P5ZXT0"/>
<comment type="caution">
    <text evidence="2">The sequence shown here is derived from an EMBL/GenBank/DDBJ whole genome shotgun (WGS) entry which is preliminary data.</text>
</comment>
<accession>A0A9P5ZXT0</accession>
<dbReference type="EMBL" id="MU154560">
    <property type="protein sequence ID" value="KAF9495626.1"/>
    <property type="molecule type" value="Genomic_DNA"/>
</dbReference>
<evidence type="ECO:0000313" key="2">
    <source>
        <dbReference type="EMBL" id="KAF9495626.1"/>
    </source>
</evidence>
<sequence>MAPPSRCNAKQKEFLLKHVSGFLKAQKKGRLDKFWVIVNARWFQKWKVVKDAAIVDVEERQKAYGKEVVFTSGASTKTTVLHKIDHILPHVKTKVARLTLLNGKKPTHGWRLCLVRNSAAKYFDNEPEEIKDQMMEVYEKCKDEVNKKEEEASKSLQASAAYIA</sequence>
<gene>
    <name evidence="2" type="ORF">BDN71DRAFT_1430846</name>
</gene>
<proteinExistence type="predicted"/>
<evidence type="ECO:0000313" key="3">
    <source>
        <dbReference type="Proteomes" id="UP000807025"/>
    </source>
</evidence>
<reference evidence="2" key="1">
    <citation type="submission" date="2020-11" db="EMBL/GenBank/DDBJ databases">
        <authorList>
            <consortium name="DOE Joint Genome Institute"/>
            <person name="Ahrendt S."/>
            <person name="Riley R."/>
            <person name="Andreopoulos W."/>
            <person name="Labutti K."/>
            <person name="Pangilinan J."/>
            <person name="Ruiz-Duenas F.J."/>
            <person name="Barrasa J.M."/>
            <person name="Sanchez-Garcia M."/>
            <person name="Camarero S."/>
            <person name="Miyauchi S."/>
            <person name="Serrano A."/>
            <person name="Linde D."/>
            <person name="Babiker R."/>
            <person name="Drula E."/>
            <person name="Ayuso-Fernandez I."/>
            <person name="Pacheco R."/>
            <person name="Padilla G."/>
            <person name="Ferreira P."/>
            <person name="Barriuso J."/>
            <person name="Kellner H."/>
            <person name="Castanera R."/>
            <person name="Alfaro M."/>
            <person name="Ramirez L."/>
            <person name="Pisabarro A.G."/>
            <person name="Kuo A."/>
            <person name="Tritt A."/>
            <person name="Lipzen A."/>
            <person name="He G."/>
            <person name="Yan M."/>
            <person name="Ng V."/>
            <person name="Cullen D."/>
            <person name="Martin F."/>
            <person name="Rosso M.-N."/>
            <person name="Henrissat B."/>
            <person name="Hibbett D."/>
            <person name="Martinez A.T."/>
            <person name="Grigoriev I.V."/>
        </authorList>
    </citation>
    <scope>NUCLEOTIDE SEQUENCE</scope>
    <source>
        <strain evidence="2">ATCC 90797</strain>
    </source>
</reference>
<dbReference type="Proteomes" id="UP000807025">
    <property type="component" value="Unassembled WGS sequence"/>
</dbReference>
<name>A0A9P5ZXT0_PLEER</name>
<keyword evidence="3" id="KW-1185">Reference proteome</keyword>
<keyword evidence="1" id="KW-0175">Coiled coil</keyword>